<evidence type="ECO:0000259" key="3">
    <source>
        <dbReference type="Pfam" id="PF02397"/>
    </source>
</evidence>
<evidence type="ECO:0000256" key="2">
    <source>
        <dbReference type="SAM" id="Phobius"/>
    </source>
</evidence>
<dbReference type="EMBL" id="JAHLFU010000284">
    <property type="protein sequence ID" value="MBU3854796.1"/>
    <property type="molecule type" value="Genomic_DNA"/>
</dbReference>
<dbReference type="PANTHER" id="PTHR30576:SF0">
    <property type="entry name" value="UNDECAPRENYL-PHOSPHATE N-ACETYLGALACTOSAMINYL 1-PHOSPHATE TRANSFERASE-RELATED"/>
    <property type="match status" value="1"/>
</dbReference>
<evidence type="ECO:0000256" key="1">
    <source>
        <dbReference type="ARBA" id="ARBA00006464"/>
    </source>
</evidence>
<accession>A0A9E2P3S5</accession>
<keyword evidence="2" id="KW-0812">Transmembrane</keyword>
<dbReference type="Pfam" id="PF02397">
    <property type="entry name" value="Bac_transf"/>
    <property type="match status" value="1"/>
</dbReference>
<reference evidence="4" key="1">
    <citation type="journal article" date="2021" name="PeerJ">
        <title>Extensive microbial diversity within the chicken gut microbiome revealed by metagenomics and culture.</title>
        <authorList>
            <person name="Gilroy R."/>
            <person name="Ravi A."/>
            <person name="Getino M."/>
            <person name="Pursley I."/>
            <person name="Horton D.L."/>
            <person name="Alikhan N.F."/>
            <person name="Baker D."/>
            <person name="Gharbi K."/>
            <person name="Hall N."/>
            <person name="Watson M."/>
            <person name="Adriaenssens E.M."/>
            <person name="Foster-Nyarko E."/>
            <person name="Jarju S."/>
            <person name="Secka A."/>
            <person name="Antonio M."/>
            <person name="Oren A."/>
            <person name="Chaudhuri R.R."/>
            <person name="La Ragione R."/>
            <person name="Hildebrand F."/>
            <person name="Pallen M.J."/>
        </authorList>
    </citation>
    <scope>NUCLEOTIDE SEQUENCE</scope>
    <source>
        <strain evidence="4">G3-2149</strain>
    </source>
</reference>
<dbReference type="GO" id="GO:0016780">
    <property type="term" value="F:phosphotransferase activity, for other substituted phosphate groups"/>
    <property type="evidence" value="ECO:0007669"/>
    <property type="project" value="TreeGrafter"/>
</dbReference>
<keyword evidence="2" id="KW-1133">Transmembrane helix</keyword>
<sequence>MNLCEQSVKRLFDIVAALIGLILLSPVFFLIAFLLWRRRDGSVFFRQERIGFQGKPFNILKFRTMPEQSAAKEKPQLTGTNQVIRSSLCRFLREHHLDELPQLWNVLVGDMSFVGPRPERKYFIDQIMAVDPNYEYIYKMRPGLTSWATLYNGYTDTLDKMLVRLRMDLEYYQNRSLWTDLKIIFMTAAFIINGKKF</sequence>
<dbReference type="Proteomes" id="UP000823865">
    <property type="component" value="Unassembled WGS sequence"/>
</dbReference>
<name>A0A9E2P3S5_9BACT</name>
<dbReference type="InterPro" id="IPR003362">
    <property type="entry name" value="Bact_transf"/>
</dbReference>
<evidence type="ECO:0000313" key="5">
    <source>
        <dbReference type="Proteomes" id="UP000823865"/>
    </source>
</evidence>
<reference evidence="4" key="2">
    <citation type="submission" date="2021-04" db="EMBL/GenBank/DDBJ databases">
        <authorList>
            <person name="Gilroy R."/>
        </authorList>
    </citation>
    <scope>NUCLEOTIDE SEQUENCE</scope>
    <source>
        <strain evidence="4">G3-2149</strain>
    </source>
</reference>
<feature type="domain" description="Bacterial sugar transferase" evidence="3">
    <location>
        <begin position="9"/>
        <end position="192"/>
    </location>
</feature>
<feature type="transmembrane region" description="Helical" evidence="2">
    <location>
        <begin position="12"/>
        <end position="36"/>
    </location>
</feature>
<gene>
    <name evidence="4" type="ORF">H9789_13475</name>
</gene>
<dbReference type="AlphaFoldDB" id="A0A9E2P3S5"/>
<comment type="similarity">
    <text evidence="1">Belongs to the bacterial sugar transferase family.</text>
</comment>
<keyword evidence="2" id="KW-0472">Membrane</keyword>
<keyword evidence="4" id="KW-0808">Transferase</keyword>
<comment type="caution">
    <text evidence="4">The sequence shown here is derived from an EMBL/GenBank/DDBJ whole genome shotgun (WGS) entry which is preliminary data.</text>
</comment>
<proteinExistence type="inferred from homology"/>
<evidence type="ECO:0000313" key="4">
    <source>
        <dbReference type="EMBL" id="MBU3854796.1"/>
    </source>
</evidence>
<dbReference type="PANTHER" id="PTHR30576">
    <property type="entry name" value="COLANIC BIOSYNTHESIS UDP-GLUCOSE LIPID CARRIER TRANSFERASE"/>
    <property type="match status" value="1"/>
</dbReference>
<organism evidence="4 5">
    <name type="scientific">Candidatus Paraprevotella stercoravium</name>
    <dbReference type="NCBI Taxonomy" id="2838725"/>
    <lineage>
        <taxon>Bacteria</taxon>
        <taxon>Pseudomonadati</taxon>
        <taxon>Bacteroidota</taxon>
        <taxon>Bacteroidia</taxon>
        <taxon>Bacteroidales</taxon>
        <taxon>Prevotellaceae</taxon>
        <taxon>Paraprevotella</taxon>
    </lineage>
</organism>
<protein>
    <submittedName>
        <fullName evidence="4">Sugar transferase</fullName>
    </submittedName>
</protein>